<sequence length="109" mass="12408">MKDRRLRQLLVLTDLIRDRSLENLRRAAAERDLTRALIAGLEAPPASDLPALAAAQVALSYQRWADERRRELNMQLARQMVSVAQRQAEARLAFGRAEVLHRLATPGRR</sequence>
<keyword evidence="2" id="KW-1185">Reference proteome</keyword>
<evidence type="ECO:0000313" key="1">
    <source>
        <dbReference type="EMBL" id="PTX44010.1"/>
    </source>
</evidence>
<proteinExistence type="predicted"/>
<accession>A0A2T6AJL2</accession>
<dbReference type="EMBL" id="QBKP01000023">
    <property type="protein sequence ID" value="PTX44010.1"/>
    <property type="molecule type" value="Genomic_DNA"/>
</dbReference>
<evidence type="ECO:0000313" key="2">
    <source>
        <dbReference type="Proteomes" id="UP000244224"/>
    </source>
</evidence>
<dbReference type="RefSeq" id="WP_108130608.1">
    <property type="nucleotide sequence ID" value="NZ_QBKP01000023.1"/>
</dbReference>
<gene>
    <name evidence="1" type="ORF">C8N34_12330</name>
</gene>
<protein>
    <recommendedName>
        <fullName evidence="3">Flagellar export protein FliJ</fullName>
    </recommendedName>
</protein>
<dbReference type="AlphaFoldDB" id="A0A2T6AJL2"/>
<dbReference type="OrthoDB" id="7644589at2"/>
<reference evidence="1 2" key="1">
    <citation type="submission" date="2018-04" db="EMBL/GenBank/DDBJ databases">
        <title>Genomic Encyclopedia of Archaeal and Bacterial Type Strains, Phase II (KMG-II): from individual species to whole genera.</title>
        <authorList>
            <person name="Goeker M."/>
        </authorList>
    </citation>
    <scope>NUCLEOTIDE SEQUENCE [LARGE SCALE GENOMIC DNA]</scope>
    <source>
        <strain evidence="1 2">DSM 21823</strain>
    </source>
</reference>
<organism evidence="1 2">
    <name type="scientific">Gemmobacter caeni</name>
    <dbReference type="NCBI Taxonomy" id="589035"/>
    <lineage>
        <taxon>Bacteria</taxon>
        <taxon>Pseudomonadati</taxon>
        <taxon>Pseudomonadota</taxon>
        <taxon>Alphaproteobacteria</taxon>
        <taxon>Rhodobacterales</taxon>
        <taxon>Paracoccaceae</taxon>
        <taxon>Gemmobacter</taxon>
    </lineage>
</organism>
<evidence type="ECO:0008006" key="3">
    <source>
        <dbReference type="Google" id="ProtNLM"/>
    </source>
</evidence>
<comment type="caution">
    <text evidence="1">The sequence shown here is derived from an EMBL/GenBank/DDBJ whole genome shotgun (WGS) entry which is preliminary data.</text>
</comment>
<dbReference type="Proteomes" id="UP000244224">
    <property type="component" value="Unassembled WGS sequence"/>
</dbReference>
<name>A0A2T6AJL2_9RHOB</name>